<dbReference type="Gene3D" id="3.10.560.10">
    <property type="entry name" value="Outer membrane lipoprotein wza domain like"/>
    <property type="match status" value="2"/>
</dbReference>
<feature type="compositionally biased region" description="Basic and acidic residues" evidence="2">
    <location>
        <begin position="51"/>
        <end position="60"/>
    </location>
</feature>
<protein>
    <submittedName>
        <fullName evidence="5">Protein involved in polysaccharide export with SLBB domain</fullName>
    </submittedName>
</protein>
<comment type="caution">
    <text evidence="5">The sequence shown here is derived from an EMBL/GenBank/DDBJ whole genome shotgun (WGS) entry which is preliminary data.</text>
</comment>
<dbReference type="AlphaFoldDB" id="A0A3D9FDW9"/>
<evidence type="ECO:0000256" key="1">
    <source>
        <dbReference type="ARBA" id="ARBA00022729"/>
    </source>
</evidence>
<dbReference type="OrthoDB" id="9808948at2"/>
<accession>A0A3D9FDW9</accession>
<gene>
    <name evidence="5" type="ORF">DFR46_1034</name>
</gene>
<dbReference type="PANTHER" id="PTHR33619">
    <property type="entry name" value="POLYSACCHARIDE EXPORT PROTEIN GFCE-RELATED"/>
    <property type="match status" value="1"/>
</dbReference>
<dbReference type="RefSeq" id="WP_116235473.1">
    <property type="nucleotide sequence ID" value="NZ_QRDP01000004.1"/>
</dbReference>
<dbReference type="Pfam" id="PF02563">
    <property type="entry name" value="Poly_export"/>
    <property type="match status" value="1"/>
</dbReference>
<dbReference type="GO" id="GO:0015159">
    <property type="term" value="F:polysaccharide transmembrane transporter activity"/>
    <property type="evidence" value="ECO:0007669"/>
    <property type="project" value="InterPro"/>
</dbReference>
<evidence type="ECO:0000313" key="6">
    <source>
        <dbReference type="Proteomes" id="UP000256310"/>
    </source>
</evidence>
<organism evidence="5 6">
    <name type="scientific">Parasphingopyxis lamellibrachiae</name>
    <dbReference type="NCBI Taxonomy" id="680125"/>
    <lineage>
        <taxon>Bacteria</taxon>
        <taxon>Pseudomonadati</taxon>
        <taxon>Pseudomonadota</taxon>
        <taxon>Alphaproteobacteria</taxon>
        <taxon>Sphingomonadales</taxon>
        <taxon>Sphingomonadaceae</taxon>
        <taxon>Parasphingopyxis</taxon>
    </lineage>
</organism>
<feature type="chain" id="PRO_5017786905" evidence="3">
    <location>
        <begin position="29"/>
        <end position="563"/>
    </location>
</feature>
<dbReference type="EMBL" id="QRDP01000004">
    <property type="protein sequence ID" value="RED16024.1"/>
    <property type="molecule type" value="Genomic_DNA"/>
</dbReference>
<evidence type="ECO:0000256" key="2">
    <source>
        <dbReference type="SAM" id="MobiDB-lite"/>
    </source>
</evidence>
<feature type="domain" description="Polysaccharide export protein N-terminal" evidence="4">
    <location>
        <begin position="93"/>
        <end position="167"/>
    </location>
</feature>
<dbReference type="Proteomes" id="UP000256310">
    <property type="component" value="Unassembled WGS sequence"/>
</dbReference>
<evidence type="ECO:0000313" key="5">
    <source>
        <dbReference type="EMBL" id="RED16024.1"/>
    </source>
</evidence>
<evidence type="ECO:0000256" key="3">
    <source>
        <dbReference type="SAM" id="SignalP"/>
    </source>
</evidence>
<name>A0A3D9FDW9_9SPHN</name>
<feature type="signal peptide" evidence="3">
    <location>
        <begin position="1"/>
        <end position="28"/>
    </location>
</feature>
<keyword evidence="6" id="KW-1185">Reference proteome</keyword>
<feature type="region of interest" description="Disordered" evidence="2">
    <location>
        <begin position="47"/>
        <end position="69"/>
    </location>
</feature>
<dbReference type="InterPro" id="IPR049712">
    <property type="entry name" value="Poly_export"/>
</dbReference>
<evidence type="ECO:0000259" key="4">
    <source>
        <dbReference type="Pfam" id="PF02563"/>
    </source>
</evidence>
<dbReference type="PANTHER" id="PTHR33619:SF3">
    <property type="entry name" value="POLYSACCHARIDE EXPORT PROTEIN GFCE-RELATED"/>
    <property type="match status" value="1"/>
</dbReference>
<dbReference type="InterPro" id="IPR003715">
    <property type="entry name" value="Poly_export_N"/>
</dbReference>
<sequence>MTRFSHLYRLFASFAVVLLVMAVSPAVAQIDADSGASAVGAGSAPAAVIQDDQRGSEARRTTLRQDQLAGTRPQPFGAELFQQEGGDEISGAADPNYVVQPGDVVSVTTYGLVNETARLVVDAEGNIALPNVGPVMIAGTRSADVNDVVSAASSRVYQSTVQVYATVADAGEIQVFVTGPVRQPGGHTGISQSSVIGFLQAAGGIDADRGSYRHILVRRNGETLGAVDLYDFLLNGDMTGVSLRNGDVIVVGQQGPVVSVSGDARAPYTFEFANVAGTGSELLRYSRPRPEITHVSVLGTRNGTPFNAYLSREEFAALTLADGDRVRYEADAPSDTFVVRVMGAHEGPSAYVVNRGDYLGPLIASIPLDPLADVPMIHLERRSVAETQRVLLQENLARLERAIYTASSSSAASAQARAAQATSLGAFIARARLVEPRGLVALPDDANLDQVLLEPDDVIIIPYVNQTVVIAGEVELPQTLLWTPGNDARDYVRRAGGFTNLANRSDTLVIHPDGSVQRGGAVRAGDRILVPPKAPGQTLQFIRDITQILGQTGLAAASIFRIF</sequence>
<keyword evidence="1 3" id="KW-0732">Signal</keyword>
<reference evidence="5 6" key="1">
    <citation type="submission" date="2018-07" db="EMBL/GenBank/DDBJ databases">
        <title>Genomic Encyclopedia of Type Strains, Phase IV (KMG-IV): sequencing the most valuable type-strain genomes for metagenomic binning, comparative biology and taxonomic classification.</title>
        <authorList>
            <person name="Goeker M."/>
        </authorList>
    </citation>
    <scope>NUCLEOTIDE SEQUENCE [LARGE SCALE GENOMIC DNA]</scope>
    <source>
        <strain evidence="5 6">DSM 26725</strain>
    </source>
</reference>
<proteinExistence type="predicted"/>